<keyword evidence="2" id="KW-1185">Reference proteome</keyword>
<name>A0AAW1VQ31_RUBAR</name>
<dbReference type="AlphaFoldDB" id="A0AAW1VQ31"/>
<accession>A0AAW1VQ31</accession>
<proteinExistence type="predicted"/>
<evidence type="ECO:0000313" key="1">
    <source>
        <dbReference type="EMBL" id="KAK9910479.1"/>
    </source>
</evidence>
<organism evidence="1 2">
    <name type="scientific">Rubus argutus</name>
    <name type="common">Southern blackberry</name>
    <dbReference type="NCBI Taxonomy" id="59490"/>
    <lineage>
        <taxon>Eukaryota</taxon>
        <taxon>Viridiplantae</taxon>
        <taxon>Streptophyta</taxon>
        <taxon>Embryophyta</taxon>
        <taxon>Tracheophyta</taxon>
        <taxon>Spermatophyta</taxon>
        <taxon>Magnoliopsida</taxon>
        <taxon>eudicotyledons</taxon>
        <taxon>Gunneridae</taxon>
        <taxon>Pentapetalae</taxon>
        <taxon>rosids</taxon>
        <taxon>fabids</taxon>
        <taxon>Rosales</taxon>
        <taxon>Rosaceae</taxon>
        <taxon>Rosoideae</taxon>
        <taxon>Rosoideae incertae sedis</taxon>
        <taxon>Rubus</taxon>
    </lineage>
</organism>
<dbReference type="EMBL" id="JBEDUW010000007">
    <property type="protein sequence ID" value="KAK9910479.1"/>
    <property type="molecule type" value="Genomic_DNA"/>
</dbReference>
<protein>
    <submittedName>
        <fullName evidence="1">Uncharacterized protein</fullName>
    </submittedName>
</protein>
<dbReference type="Proteomes" id="UP001457282">
    <property type="component" value="Unassembled WGS sequence"/>
</dbReference>
<reference evidence="1 2" key="1">
    <citation type="journal article" date="2023" name="G3 (Bethesda)">
        <title>A chromosome-length genome assembly and annotation of blackberry (Rubus argutus, cv. 'Hillquist').</title>
        <authorList>
            <person name="Bruna T."/>
            <person name="Aryal R."/>
            <person name="Dudchenko O."/>
            <person name="Sargent D.J."/>
            <person name="Mead D."/>
            <person name="Buti M."/>
            <person name="Cavallini A."/>
            <person name="Hytonen T."/>
            <person name="Andres J."/>
            <person name="Pham M."/>
            <person name="Weisz D."/>
            <person name="Mascagni F."/>
            <person name="Usai G."/>
            <person name="Natali L."/>
            <person name="Bassil N."/>
            <person name="Fernandez G.E."/>
            <person name="Lomsadze A."/>
            <person name="Armour M."/>
            <person name="Olukolu B."/>
            <person name="Poorten T."/>
            <person name="Britton C."/>
            <person name="Davik J."/>
            <person name="Ashrafi H."/>
            <person name="Aiden E.L."/>
            <person name="Borodovsky M."/>
            <person name="Worthington M."/>
        </authorList>
    </citation>
    <scope>NUCLEOTIDE SEQUENCE [LARGE SCALE GENOMIC DNA]</scope>
    <source>
        <strain evidence="1">PI 553951</strain>
    </source>
</reference>
<evidence type="ECO:0000313" key="2">
    <source>
        <dbReference type="Proteomes" id="UP001457282"/>
    </source>
</evidence>
<gene>
    <name evidence="1" type="ORF">M0R45_034438</name>
</gene>
<sequence length="136" mass="14431">MTGSLSLSRSLQHLCSSPRCPAANLSSDCCAPSRCHALPSRATPSCSPLTASSSFCTPQTSRCSLSPSTAVDLSTPTLSLNTPKAHNQPVQLLSTMTATDHHGAAILTSLPHLLLCKYTPANRLDQLNTYHVTLTW</sequence>
<comment type="caution">
    <text evidence="1">The sequence shown here is derived from an EMBL/GenBank/DDBJ whole genome shotgun (WGS) entry which is preliminary data.</text>
</comment>